<reference evidence="3" key="1">
    <citation type="journal article" date="2020" name="Stud. Mycol.">
        <title>101 Dothideomycetes genomes: a test case for predicting lifestyles and emergence of pathogens.</title>
        <authorList>
            <person name="Haridas S."/>
            <person name="Albert R."/>
            <person name="Binder M."/>
            <person name="Bloem J."/>
            <person name="Labutti K."/>
            <person name="Salamov A."/>
            <person name="Andreopoulos B."/>
            <person name="Baker S."/>
            <person name="Barry K."/>
            <person name="Bills G."/>
            <person name="Bluhm B."/>
            <person name="Cannon C."/>
            <person name="Castanera R."/>
            <person name="Culley D."/>
            <person name="Daum C."/>
            <person name="Ezra D."/>
            <person name="Gonzalez J."/>
            <person name="Henrissat B."/>
            <person name="Kuo A."/>
            <person name="Liang C."/>
            <person name="Lipzen A."/>
            <person name="Lutzoni F."/>
            <person name="Magnuson J."/>
            <person name="Mondo S."/>
            <person name="Nolan M."/>
            <person name="Ohm R."/>
            <person name="Pangilinan J."/>
            <person name="Park H.-J."/>
            <person name="Ramirez L."/>
            <person name="Alfaro M."/>
            <person name="Sun H."/>
            <person name="Tritt A."/>
            <person name="Yoshinaga Y."/>
            <person name="Zwiers L.-H."/>
            <person name="Turgeon B."/>
            <person name="Goodwin S."/>
            <person name="Spatafora J."/>
            <person name="Crous P."/>
            <person name="Grigoriev I."/>
        </authorList>
    </citation>
    <scope>NUCLEOTIDE SEQUENCE</scope>
    <source>
        <strain evidence="3">CBS 107.79</strain>
    </source>
</reference>
<name>A0A6A5UVI7_9PLEO</name>
<dbReference type="Proteomes" id="UP000800036">
    <property type="component" value="Unassembled WGS sequence"/>
</dbReference>
<organism evidence="3 4">
    <name type="scientific">Bimuria novae-zelandiae CBS 107.79</name>
    <dbReference type="NCBI Taxonomy" id="1447943"/>
    <lineage>
        <taxon>Eukaryota</taxon>
        <taxon>Fungi</taxon>
        <taxon>Dikarya</taxon>
        <taxon>Ascomycota</taxon>
        <taxon>Pezizomycotina</taxon>
        <taxon>Dothideomycetes</taxon>
        <taxon>Pleosporomycetidae</taxon>
        <taxon>Pleosporales</taxon>
        <taxon>Massarineae</taxon>
        <taxon>Didymosphaeriaceae</taxon>
        <taxon>Bimuria</taxon>
    </lineage>
</organism>
<dbReference type="CDD" id="cd00303">
    <property type="entry name" value="retropepsin_like"/>
    <property type="match status" value="2"/>
</dbReference>
<protein>
    <recommendedName>
        <fullName evidence="2">C2H2-type domain-containing protein</fullName>
    </recommendedName>
</protein>
<dbReference type="AlphaFoldDB" id="A0A6A5UVI7"/>
<dbReference type="InterPro" id="IPR021109">
    <property type="entry name" value="Peptidase_aspartic_dom_sf"/>
</dbReference>
<sequence length="437" mass="48372">MSTVPADIVGVNRACADTGSEENIISHKLAQTLGNSDYDEVPDRKQFILAKGKVIEAIDMAEAMTCIFYVLMKLTSPLIMGMGFLKDTKVLTEHRGRLVRVPRSGGLDISVLATPNTGSEIDLMTRQFASERGLFIQSATEMIEFADGSTAITSGFVQAKLDVIEGVGVDVSPTRSITVDFLLLDNLIHDVLLGEVSLEGLCVFTEHRASLYPVSDATGPLGLNRIRYLGAIDRTVAWVKEKLGIRGQQSMGTTLTAQSHNDQHENYRREVEAARIAALSENEQETAIAAEAERQAEYKARTMAGFKCDFLGCNAAPCPTQYLLSSHANVHSQSCPHYCPVAGCRRAEGGKGFKRKNEMIQHQLMHLSPGYICPFCPDREHKYPRPDNFKRHVHVHHVDVAKDDPKLLKVLAQRPESDSRSLWKRLKSEKRDPGSLR</sequence>
<feature type="domain" description="C2H2-type" evidence="2">
    <location>
        <begin position="371"/>
        <end position="396"/>
    </location>
</feature>
<keyword evidence="4" id="KW-1185">Reference proteome</keyword>
<proteinExistence type="predicted"/>
<evidence type="ECO:0000313" key="4">
    <source>
        <dbReference type="Proteomes" id="UP000800036"/>
    </source>
</evidence>
<evidence type="ECO:0000313" key="3">
    <source>
        <dbReference type="EMBL" id="KAF1969183.1"/>
    </source>
</evidence>
<evidence type="ECO:0000256" key="1">
    <source>
        <dbReference type="SAM" id="MobiDB-lite"/>
    </source>
</evidence>
<dbReference type="Gene3D" id="2.40.70.10">
    <property type="entry name" value="Acid Proteases"/>
    <property type="match status" value="1"/>
</dbReference>
<dbReference type="Gene3D" id="3.30.160.60">
    <property type="entry name" value="Classic Zinc Finger"/>
    <property type="match status" value="1"/>
</dbReference>
<accession>A0A6A5UVI7</accession>
<feature type="domain" description="C2H2-type" evidence="2">
    <location>
        <begin position="306"/>
        <end position="331"/>
    </location>
</feature>
<dbReference type="EMBL" id="ML976712">
    <property type="protein sequence ID" value="KAF1969183.1"/>
    <property type="molecule type" value="Genomic_DNA"/>
</dbReference>
<evidence type="ECO:0000259" key="2">
    <source>
        <dbReference type="SMART" id="SM00355"/>
    </source>
</evidence>
<dbReference type="OrthoDB" id="6079484at2759"/>
<dbReference type="SMART" id="SM00355">
    <property type="entry name" value="ZnF_C2H2"/>
    <property type="match status" value="3"/>
</dbReference>
<dbReference type="InterPro" id="IPR013087">
    <property type="entry name" value="Znf_C2H2_type"/>
</dbReference>
<feature type="region of interest" description="Disordered" evidence="1">
    <location>
        <begin position="413"/>
        <end position="437"/>
    </location>
</feature>
<gene>
    <name evidence="3" type="ORF">BU23DRAFT_582818</name>
</gene>
<feature type="domain" description="C2H2-type" evidence="2">
    <location>
        <begin position="337"/>
        <end position="366"/>
    </location>
</feature>